<dbReference type="PROSITE" id="PS50975">
    <property type="entry name" value="ATP_GRASP"/>
    <property type="match status" value="1"/>
</dbReference>
<name>A0A382GYP4_9ZZZZ</name>
<proteinExistence type="predicted"/>
<dbReference type="AlphaFoldDB" id="A0A382GYP4"/>
<dbReference type="EMBL" id="UINC01058197">
    <property type="protein sequence ID" value="SVB80178.1"/>
    <property type="molecule type" value="Genomic_DNA"/>
</dbReference>
<reference evidence="2" key="1">
    <citation type="submission" date="2018-05" db="EMBL/GenBank/DDBJ databases">
        <authorList>
            <person name="Lanie J.A."/>
            <person name="Ng W.-L."/>
            <person name="Kazmierczak K.M."/>
            <person name="Andrzejewski T.M."/>
            <person name="Davidsen T.M."/>
            <person name="Wayne K.J."/>
            <person name="Tettelin H."/>
            <person name="Glass J.I."/>
            <person name="Rusch D."/>
            <person name="Podicherti R."/>
            <person name="Tsui H.-C.T."/>
            <person name="Winkler M.E."/>
        </authorList>
    </citation>
    <scope>NUCLEOTIDE SEQUENCE</scope>
</reference>
<dbReference type="GO" id="GO:0046872">
    <property type="term" value="F:metal ion binding"/>
    <property type="evidence" value="ECO:0007669"/>
    <property type="project" value="InterPro"/>
</dbReference>
<sequence length="152" mass="17469">VSKVYILHENDEWLPPFRSALNAEGVPFAEWHMARILLDWEKSPPEGVFYNRMSASSHTRGHRSAPEYTAGALFWLENHERRVVNGRQTLDLELSKLRQYQALQIHGIQTPRTWAARDETELKAFSQKITGPFITKHNRGGKGLGVHLFQHG</sequence>
<feature type="non-terminal residue" evidence="2">
    <location>
        <position position="1"/>
    </location>
</feature>
<dbReference type="SUPFAM" id="SSF56059">
    <property type="entry name" value="Glutathione synthetase ATP-binding domain-like"/>
    <property type="match status" value="1"/>
</dbReference>
<evidence type="ECO:0000259" key="1">
    <source>
        <dbReference type="PROSITE" id="PS50975"/>
    </source>
</evidence>
<organism evidence="2">
    <name type="scientific">marine metagenome</name>
    <dbReference type="NCBI Taxonomy" id="408172"/>
    <lineage>
        <taxon>unclassified sequences</taxon>
        <taxon>metagenomes</taxon>
        <taxon>ecological metagenomes</taxon>
    </lineage>
</organism>
<feature type="non-terminal residue" evidence="2">
    <location>
        <position position="152"/>
    </location>
</feature>
<dbReference type="PANTHER" id="PTHR21621">
    <property type="entry name" value="RIBOSOMAL PROTEIN S6 MODIFICATION PROTEIN"/>
    <property type="match status" value="1"/>
</dbReference>
<protein>
    <recommendedName>
        <fullName evidence="1">ATP-grasp domain-containing protein</fullName>
    </recommendedName>
</protein>
<evidence type="ECO:0000313" key="2">
    <source>
        <dbReference type="EMBL" id="SVB80178.1"/>
    </source>
</evidence>
<feature type="domain" description="ATP-grasp" evidence="1">
    <location>
        <begin position="100"/>
        <end position="146"/>
    </location>
</feature>
<dbReference type="InterPro" id="IPR011761">
    <property type="entry name" value="ATP-grasp"/>
</dbReference>
<dbReference type="GO" id="GO:0016879">
    <property type="term" value="F:ligase activity, forming carbon-nitrogen bonds"/>
    <property type="evidence" value="ECO:0007669"/>
    <property type="project" value="TreeGrafter"/>
</dbReference>
<dbReference type="GO" id="GO:0005737">
    <property type="term" value="C:cytoplasm"/>
    <property type="evidence" value="ECO:0007669"/>
    <property type="project" value="TreeGrafter"/>
</dbReference>
<gene>
    <name evidence="2" type="ORF">METZ01_LOCUS233032</name>
</gene>
<dbReference type="GO" id="GO:0005524">
    <property type="term" value="F:ATP binding"/>
    <property type="evidence" value="ECO:0007669"/>
    <property type="project" value="InterPro"/>
</dbReference>
<dbReference type="PANTHER" id="PTHR21621:SF0">
    <property type="entry name" value="BETA-CITRYLGLUTAMATE SYNTHASE B-RELATED"/>
    <property type="match status" value="1"/>
</dbReference>
<accession>A0A382GYP4</accession>